<feature type="region of interest" description="Disordered" evidence="1">
    <location>
        <begin position="1"/>
        <end position="72"/>
    </location>
</feature>
<organism evidence="2 3">
    <name type="scientific">Saguinus oedipus</name>
    <name type="common">Cotton-top tamarin</name>
    <name type="synonym">Oedipomidas oedipus</name>
    <dbReference type="NCBI Taxonomy" id="9490"/>
    <lineage>
        <taxon>Eukaryota</taxon>
        <taxon>Metazoa</taxon>
        <taxon>Chordata</taxon>
        <taxon>Craniata</taxon>
        <taxon>Vertebrata</taxon>
        <taxon>Euteleostomi</taxon>
        <taxon>Mammalia</taxon>
        <taxon>Eutheria</taxon>
        <taxon>Euarchontoglires</taxon>
        <taxon>Primates</taxon>
        <taxon>Haplorrhini</taxon>
        <taxon>Platyrrhini</taxon>
        <taxon>Cebidae</taxon>
        <taxon>Callitrichinae</taxon>
        <taxon>Saguinus</taxon>
    </lineage>
</organism>
<gene>
    <name evidence="2" type="ORF">P7K49_002302</name>
</gene>
<dbReference type="EMBL" id="JASSZA010000001">
    <property type="protein sequence ID" value="KAK2120916.1"/>
    <property type="molecule type" value="Genomic_DNA"/>
</dbReference>
<proteinExistence type="predicted"/>
<keyword evidence="3" id="KW-1185">Reference proteome</keyword>
<dbReference type="Proteomes" id="UP001266305">
    <property type="component" value="Unassembled WGS sequence"/>
</dbReference>
<name>A0ABQ9WGZ2_SAGOE</name>
<accession>A0ABQ9WGZ2</accession>
<sequence>MTQRDWRAVASPPGDAPRSGAQSPRVTAPVLRTPRARRARPPGGTGRLPARAPAQLTRRSPPRLLRGACRTPPPPVGLLRVLGAGSQRPALGWQRLLQPPEPALQLRSPRGSTWATRKSPSRDAPPTQGWGGGVAMRGSGEPGRYCPSGSHSGGLGGGWSRRPPPRVGPRDRKPAWPGTALPGRRVHGARGSRCWGLALGGGRGYHVHLTGGLRPPGQSPARASCDSCLVLQ</sequence>
<evidence type="ECO:0000313" key="3">
    <source>
        <dbReference type="Proteomes" id="UP001266305"/>
    </source>
</evidence>
<evidence type="ECO:0000313" key="2">
    <source>
        <dbReference type="EMBL" id="KAK2120916.1"/>
    </source>
</evidence>
<evidence type="ECO:0000256" key="1">
    <source>
        <dbReference type="SAM" id="MobiDB-lite"/>
    </source>
</evidence>
<protein>
    <submittedName>
        <fullName evidence="2">Uncharacterized protein</fullName>
    </submittedName>
</protein>
<comment type="caution">
    <text evidence="2">The sequence shown here is derived from an EMBL/GenBank/DDBJ whole genome shotgun (WGS) entry which is preliminary data.</text>
</comment>
<feature type="region of interest" description="Disordered" evidence="1">
    <location>
        <begin position="100"/>
        <end position="184"/>
    </location>
</feature>
<reference evidence="2 3" key="1">
    <citation type="submission" date="2023-05" db="EMBL/GenBank/DDBJ databases">
        <title>B98-5 Cell Line De Novo Hybrid Assembly: An Optical Mapping Approach.</title>
        <authorList>
            <person name="Kananen K."/>
            <person name="Auerbach J.A."/>
            <person name="Kautto E."/>
            <person name="Blachly J.S."/>
        </authorList>
    </citation>
    <scope>NUCLEOTIDE SEQUENCE [LARGE SCALE GENOMIC DNA]</scope>
    <source>
        <strain evidence="2">B95-8</strain>
        <tissue evidence="2">Cell line</tissue>
    </source>
</reference>